<dbReference type="Proteomes" id="UP001196413">
    <property type="component" value="Unassembled WGS sequence"/>
</dbReference>
<keyword evidence="2" id="KW-1185">Reference proteome</keyword>
<evidence type="ECO:0000313" key="1">
    <source>
        <dbReference type="EMBL" id="KAJ1370339.1"/>
    </source>
</evidence>
<evidence type="ECO:0000313" key="2">
    <source>
        <dbReference type="Proteomes" id="UP001196413"/>
    </source>
</evidence>
<sequence length="78" mass="8643">MVILNEGSNDQQQVVCRTSLATAPHPSCTSRSVRNAMRHCLALMLLLAEATLSYNKDYASKSVVFNQNMGTSLEKLRK</sequence>
<accession>A0AAD5WH82</accession>
<gene>
    <name evidence="1" type="ORF">KIN20_032046</name>
</gene>
<proteinExistence type="predicted"/>
<reference evidence="1" key="1">
    <citation type="submission" date="2021-06" db="EMBL/GenBank/DDBJ databases">
        <title>Parelaphostrongylus tenuis whole genome reference sequence.</title>
        <authorList>
            <person name="Garwood T.J."/>
            <person name="Larsen P.A."/>
            <person name="Fountain-Jones N.M."/>
            <person name="Garbe J.R."/>
            <person name="Macchietto M.G."/>
            <person name="Kania S.A."/>
            <person name="Gerhold R.W."/>
            <person name="Richards J.E."/>
            <person name="Wolf T.M."/>
        </authorList>
    </citation>
    <scope>NUCLEOTIDE SEQUENCE</scope>
    <source>
        <strain evidence="1">MNPRO001-30</strain>
        <tissue evidence="1">Meninges</tissue>
    </source>
</reference>
<dbReference type="AlphaFoldDB" id="A0AAD5WH82"/>
<dbReference type="EMBL" id="JAHQIW010006769">
    <property type="protein sequence ID" value="KAJ1370339.1"/>
    <property type="molecule type" value="Genomic_DNA"/>
</dbReference>
<name>A0AAD5WH82_PARTN</name>
<organism evidence="1 2">
    <name type="scientific">Parelaphostrongylus tenuis</name>
    <name type="common">Meningeal worm</name>
    <dbReference type="NCBI Taxonomy" id="148309"/>
    <lineage>
        <taxon>Eukaryota</taxon>
        <taxon>Metazoa</taxon>
        <taxon>Ecdysozoa</taxon>
        <taxon>Nematoda</taxon>
        <taxon>Chromadorea</taxon>
        <taxon>Rhabditida</taxon>
        <taxon>Rhabditina</taxon>
        <taxon>Rhabditomorpha</taxon>
        <taxon>Strongyloidea</taxon>
        <taxon>Metastrongylidae</taxon>
        <taxon>Parelaphostrongylus</taxon>
    </lineage>
</organism>
<protein>
    <submittedName>
        <fullName evidence="1">Uncharacterized protein</fullName>
    </submittedName>
</protein>
<comment type="caution">
    <text evidence="1">The sequence shown here is derived from an EMBL/GenBank/DDBJ whole genome shotgun (WGS) entry which is preliminary data.</text>
</comment>